<dbReference type="InterPro" id="IPR038765">
    <property type="entry name" value="Papain-like_cys_pep_sf"/>
</dbReference>
<comment type="similarity">
    <text evidence="2 7">Belongs to the peptidase C19 family.</text>
</comment>
<organism evidence="10 11">
    <name type="scientific">Liquidambar formosana</name>
    <name type="common">Formosan gum</name>
    <dbReference type="NCBI Taxonomy" id="63359"/>
    <lineage>
        <taxon>Eukaryota</taxon>
        <taxon>Viridiplantae</taxon>
        <taxon>Streptophyta</taxon>
        <taxon>Embryophyta</taxon>
        <taxon>Tracheophyta</taxon>
        <taxon>Spermatophyta</taxon>
        <taxon>Magnoliopsida</taxon>
        <taxon>eudicotyledons</taxon>
        <taxon>Gunneridae</taxon>
        <taxon>Pentapetalae</taxon>
        <taxon>Saxifragales</taxon>
        <taxon>Altingiaceae</taxon>
        <taxon>Liquidambar</taxon>
    </lineage>
</organism>
<dbReference type="Gene3D" id="3.90.70.10">
    <property type="entry name" value="Cysteine proteinases"/>
    <property type="match status" value="1"/>
</dbReference>
<keyword evidence="5 7" id="KW-0378">Hydrolase</keyword>
<dbReference type="Pfam" id="PF00443">
    <property type="entry name" value="UCH"/>
    <property type="match status" value="1"/>
</dbReference>
<dbReference type="AlphaFoldDB" id="A0AAP0X2A0"/>
<evidence type="ECO:0000259" key="9">
    <source>
        <dbReference type="PROSITE" id="PS50235"/>
    </source>
</evidence>
<dbReference type="PROSITE" id="PS00972">
    <property type="entry name" value="USP_1"/>
    <property type="match status" value="1"/>
</dbReference>
<dbReference type="PANTHER" id="PTHR24006">
    <property type="entry name" value="UBIQUITIN CARBOXYL-TERMINAL HYDROLASE"/>
    <property type="match status" value="1"/>
</dbReference>
<evidence type="ECO:0000313" key="11">
    <source>
        <dbReference type="Proteomes" id="UP001415857"/>
    </source>
</evidence>
<dbReference type="GO" id="GO:0006508">
    <property type="term" value="P:proteolysis"/>
    <property type="evidence" value="ECO:0007669"/>
    <property type="project" value="UniProtKB-KW"/>
</dbReference>
<dbReference type="PROSITE" id="PS50235">
    <property type="entry name" value="USP_3"/>
    <property type="match status" value="1"/>
</dbReference>
<gene>
    <name evidence="10" type="ORF">L1049_011489</name>
</gene>
<evidence type="ECO:0000313" key="10">
    <source>
        <dbReference type="EMBL" id="KAK9283253.1"/>
    </source>
</evidence>
<comment type="caution">
    <text evidence="10">The sequence shown here is derived from an EMBL/GenBank/DDBJ whole genome shotgun (WGS) entry which is preliminary data.</text>
</comment>
<dbReference type="PANTHER" id="PTHR24006:SF687">
    <property type="entry name" value="UBIQUITIN CARBOXYL-TERMINAL HYDROLASE 10"/>
    <property type="match status" value="1"/>
</dbReference>
<feature type="region of interest" description="Disordered" evidence="8">
    <location>
        <begin position="17"/>
        <end position="76"/>
    </location>
</feature>
<evidence type="ECO:0000256" key="1">
    <source>
        <dbReference type="ARBA" id="ARBA00000707"/>
    </source>
</evidence>
<keyword evidence="6 7" id="KW-0788">Thiol protease</keyword>
<feature type="compositionally biased region" description="Low complexity" evidence="8">
    <location>
        <begin position="50"/>
        <end position="59"/>
    </location>
</feature>
<dbReference type="GO" id="GO:0016579">
    <property type="term" value="P:protein deubiquitination"/>
    <property type="evidence" value="ECO:0007669"/>
    <property type="project" value="InterPro"/>
</dbReference>
<dbReference type="InterPro" id="IPR018200">
    <property type="entry name" value="USP_CS"/>
</dbReference>
<comment type="function">
    <text evidence="7">Recognizes and hydrolyzes the peptide bond at the C-terminal Gly of ubiquitin. Involved in the processing of poly-ubiquitin precursors as well as that of ubiquitinated proteins.</text>
</comment>
<dbReference type="InterPro" id="IPR028889">
    <property type="entry name" value="USP"/>
</dbReference>
<dbReference type="GO" id="GO:0005634">
    <property type="term" value="C:nucleus"/>
    <property type="evidence" value="ECO:0007669"/>
    <property type="project" value="TreeGrafter"/>
</dbReference>
<evidence type="ECO:0000256" key="7">
    <source>
        <dbReference type="RuleBase" id="RU366025"/>
    </source>
</evidence>
<sequence length="570" mass="62448">MSDFKQVLVFGSFTEEETRSWLRQPSGKAKKPVEKKEVQFGSLDFSTEKSIGGSSGESSRQQDSPKGPISFQPSSLLSKDDEIESVKISTDILPGALQTPKENGSNVQKSTDILPGALQTPKENGSNNISTHFSPVSNGVNELKTESIDPSSLSVSQNEFVPINQFSSLNLHVLEDGSFKDRDVDGTIDNSSLIVPPKEDFQKASNGHGTAVRNLLPRGLINSGNLCFLNATLQALLSCSPFVQLLQELRNRNIPKVGYPTLTAFAELVSDSDVPSGLSLKKDTTVLETGRPFSPAMFEGVLKKFTPDVPNSISGRPRQEDAQEFLSFVMDQMHDELLKLEGQFSSLNGGKSSLVSSAEDDEWETVGPKNKSAVTRTQRFIPSELSAIFGGQLRSVVMARGNKDSATVQPYLLLHLDIFHEAVRTVEDALRLFSAPETLEGYRTSATGKAGVVAARKSVKIHTLSKIMILHLMRFGYGSQGSTKLHKPVCFPLELVLGRDLLVYPSTKGRKYELVATITHHGREPSKGHYTADARYPNGQWLRFDDASVTGIGTNKVLHDQAYVLFYKQV</sequence>
<dbReference type="InterPro" id="IPR050164">
    <property type="entry name" value="Peptidase_C19"/>
</dbReference>
<name>A0AAP0X2A0_LIQFO</name>
<evidence type="ECO:0000256" key="3">
    <source>
        <dbReference type="ARBA" id="ARBA00022670"/>
    </source>
</evidence>
<feature type="domain" description="USP" evidence="9">
    <location>
        <begin position="218"/>
        <end position="570"/>
    </location>
</feature>
<keyword evidence="4 7" id="KW-0833">Ubl conjugation pathway</keyword>
<dbReference type="EC" id="3.4.19.12" evidence="7"/>
<evidence type="ECO:0000256" key="6">
    <source>
        <dbReference type="ARBA" id="ARBA00022807"/>
    </source>
</evidence>
<protein>
    <recommendedName>
        <fullName evidence="7">Ubiquitin carboxyl-terminal hydrolase</fullName>
        <ecNumber evidence="7">3.4.19.12</ecNumber>
    </recommendedName>
</protein>
<evidence type="ECO:0000256" key="4">
    <source>
        <dbReference type="ARBA" id="ARBA00022786"/>
    </source>
</evidence>
<reference evidence="10 11" key="1">
    <citation type="journal article" date="2024" name="Plant J.">
        <title>Genome sequences and population genomics reveal climatic adaptation and genomic divergence between two closely related sweetgum species.</title>
        <authorList>
            <person name="Xu W.Q."/>
            <person name="Ren C.Q."/>
            <person name="Zhang X.Y."/>
            <person name="Comes H.P."/>
            <person name="Liu X.H."/>
            <person name="Li Y.G."/>
            <person name="Kettle C.J."/>
            <person name="Jalonen R."/>
            <person name="Gaisberger H."/>
            <person name="Ma Y.Z."/>
            <person name="Qiu Y.X."/>
        </authorList>
    </citation>
    <scope>NUCLEOTIDE SEQUENCE [LARGE SCALE GENOMIC DNA]</scope>
    <source>
        <strain evidence="10">Hangzhou</strain>
    </source>
</reference>
<dbReference type="EMBL" id="JBBPBK010000006">
    <property type="protein sequence ID" value="KAK9283253.1"/>
    <property type="molecule type" value="Genomic_DNA"/>
</dbReference>
<dbReference type="PROSITE" id="PS00973">
    <property type="entry name" value="USP_2"/>
    <property type="match status" value="1"/>
</dbReference>
<accession>A0AAP0X2A0</accession>
<comment type="catalytic activity">
    <reaction evidence="1 7">
        <text>Thiol-dependent hydrolysis of ester, thioester, amide, peptide and isopeptide bonds formed by the C-terminal Gly of ubiquitin (a 76-residue protein attached to proteins as an intracellular targeting signal).</text>
        <dbReference type="EC" id="3.4.19.12"/>
    </reaction>
</comment>
<evidence type="ECO:0000256" key="8">
    <source>
        <dbReference type="SAM" id="MobiDB-lite"/>
    </source>
</evidence>
<dbReference type="GO" id="GO:0005829">
    <property type="term" value="C:cytosol"/>
    <property type="evidence" value="ECO:0007669"/>
    <property type="project" value="TreeGrafter"/>
</dbReference>
<dbReference type="FunFam" id="3.90.70.10:FF:000108">
    <property type="entry name" value="Ubiquitin carboxyl-terminal hydrolase"/>
    <property type="match status" value="1"/>
</dbReference>
<dbReference type="InterPro" id="IPR001394">
    <property type="entry name" value="Peptidase_C19_UCH"/>
</dbReference>
<proteinExistence type="inferred from homology"/>
<dbReference type="SUPFAM" id="SSF54001">
    <property type="entry name" value="Cysteine proteinases"/>
    <property type="match status" value="1"/>
</dbReference>
<evidence type="ECO:0000256" key="2">
    <source>
        <dbReference type="ARBA" id="ARBA00009085"/>
    </source>
</evidence>
<evidence type="ECO:0000256" key="5">
    <source>
        <dbReference type="ARBA" id="ARBA00022801"/>
    </source>
</evidence>
<keyword evidence="3 7" id="KW-0645">Protease</keyword>
<dbReference type="GO" id="GO:0004843">
    <property type="term" value="F:cysteine-type deubiquitinase activity"/>
    <property type="evidence" value="ECO:0007669"/>
    <property type="project" value="UniProtKB-UniRule"/>
</dbReference>
<dbReference type="Proteomes" id="UP001415857">
    <property type="component" value="Unassembled WGS sequence"/>
</dbReference>
<keyword evidence="11" id="KW-1185">Reference proteome</keyword>